<dbReference type="AlphaFoldDB" id="A0A5B7G382"/>
<keyword evidence="2" id="KW-1185">Reference proteome</keyword>
<accession>A0A5B7G382</accession>
<organism evidence="1 2">
    <name type="scientific">Portunus trituberculatus</name>
    <name type="common">Swimming crab</name>
    <name type="synonym">Neptunus trituberculatus</name>
    <dbReference type="NCBI Taxonomy" id="210409"/>
    <lineage>
        <taxon>Eukaryota</taxon>
        <taxon>Metazoa</taxon>
        <taxon>Ecdysozoa</taxon>
        <taxon>Arthropoda</taxon>
        <taxon>Crustacea</taxon>
        <taxon>Multicrustacea</taxon>
        <taxon>Malacostraca</taxon>
        <taxon>Eumalacostraca</taxon>
        <taxon>Eucarida</taxon>
        <taxon>Decapoda</taxon>
        <taxon>Pleocyemata</taxon>
        <taxon>Brachyura</taxon>
        <taxon>Eubrachyura</taxon>
        <taxon>Portunoidea</taxon>
        <taxon>Portunidae</taxon>
        <taxon>Portuninae</taxon>
        <taxon>Portunus</taxon>
    </lineage>
</organism>
<comment type="caution">
    <text evidence="1">The sequence shown here is derived from an EMBL/GenBank/DDBJ whole genome shotgun (WGS) entry which is preliminary data.</text>
</comment>
<sequence length="167" mass="18739">MIVGEFQQIKVVVCQARRPEETEERRAVEGTRELKSVILHHLGESARGFPYPTLLSQFLPHAILLSQFPLPIFPFLFFSATLHSQFPPAAVYPFFPLPAPSLLPHFDAQHVALAEMASAVSRATNLLLRRHHKGATIEVGGFFNEAAPKVMEAAHPRGVLWGKRRRE</sequence>
<evidence type="ECO:0000313" key="1">
    <source>
        <dbReference type="EMBL" id="MPC52196.1"/>
    </source>
</evidence>
<protein>
    <submittedName>
        <fullName evidence="1">Uncharacterized protein</fullName>
    </submittedName>
</protein>
<evidence type="ECO:0000313" key="2">
    <source>
        <dbReference type="Proteomes" id="UP000324222"/>
    </source>
</evidence>
<reference evidence="1 2" key="1">
    <citation type="submission" date="2019-05" db="EMBL/GenBank/DDBJ databases">
        <title>Another draft genome of Portunus trituberculatus and its Hox gene families provides insights of decapod evolution.</title>
        <authorList>
            <person name="Jeong J.-H."/>
            <person name="Song I."/>
            <person name="Kim S."/>
            <person name="Choi T."/>
            <person name="Kim D."/>
            <person name="Ryu S."/>
            <person name="Kim W."/>
        </authorList>
    </citation>
    <scope>NUCLEOTIDE SEQUENCE [LARGE SCALE GENOMIC DNA]</scope>
    <source>
        <tissue evidence="1">Muscle</tissue>
    </source>
</reference>
<gene>
    <name evidence="1" type="ORF">E2C01_046058</name>
</gene>
<proteinExistence type="predicted"/>
<dbReference type="EMBL" id="VSRR010010693">
    <property type="protein sequence ID" value="MPC52196.1"/>
    <property type="molecule type" value="Genomic_DNA"/>
</dbReference>
<name>A0A5B7G382_PORTR</name>
<dbReference type="Proteomes" id="UP000324222">
    <property type="component" value="Unassembled WGS sequence"/>
</dbReference>